<dbReference type="Pfam" id="PF03446">
    <property type="entry name" value="NAD_binding_2"/>
    <property type="match status" value="1"/>
</dbReference>
<dbReference type="EMBL" id="JACBZA010000001">
    <property type="protein sequence ID" value="NYH84224.1"/>
    <property type="molecule type" value="Genomic_DNA"/>
</dbReference>
<reference evidence="6 7" key="1">
    <citation type="submission" date="2020-07" db="EMBL/GenBank/DDBJ databases">
        <title>Sequencing the genomes of 1000 actinobacteria strains.</title>
        <authorList>
            <person name="Klenk H.-P."/>
        </authorList>
    </citation>
    <scope>NUCLEOTIDE SEQUENCE [LARGE SCALE GENOMIC DNA]</scope>
    <source>
        <strain evidence="6 7">DSM 45117</strain>
    </source>
</reference>
<dbReference type="InterPro" id="IPR006115">
    <property type="entry name" value="6PGDH_NADP-bd"/>
</dbReference>
<sequence>MVRVGWIGIGLMGLPMCRRVLEAGHQVAVLRRGAEAVASLATSGAEVRDQVGDVAAGADVVVTVLPTPAEVREVYLGEGGILAHAEPGTVCVDMTTSSPALARELAEAGAARDVTVLDAPVSGGPFGAESGQLSVMVGGDEVPVGHIRPILDCVGATVVHHGPAGAGQLAKLVNQVLVAGVTQATCEAFALAGAGGLDLGRVLQSLQAGAAGSPLTAFLWGKLAVGDAAPGFKLGHLLKDLNLALDEARELRLELAGTAHVQASATALAGRHGADGTQLLADAVTPGTFN</sequence>
<name>A0ABX2S7X7_9ACTN</name>
<dbReference type="RefSeq" id="WP_092888042.1">
    <property type="nucleotide sequence ID" value="NZ_FOOI01000017.1"/>
</dbReference>
<feature type="domain" description="3-hydroxyisobutyrate dehydrogenase-like NAD-binding" evidence="5">
    <location>
        <begin position="165"/>
        <end position="275"/>
    </location>
</feature>
<accession>A0ABX2S7X7</accession>
<evidence type="ECO:0000259" key="4">
    <source>
        <dbReference type="Pfam" id="PF03446"/>
    </source>
</evidence>
<protein>
    <submittedName>
        <fullName evidence="6">3-hydroxyisobutyrate dehydrogenase</fullName>
        <ecNumber evidence="6">1.1.1.31</ecNumber>
    </submittedName>
</protein>
<proteinExistence type="inferred from homology"/>
<dbReference type="PANTHER" id="PTHR43060:SF15">
    <property type="entry name" value="3-HYDROXYISOBUTYRATE DEHYDROGENASE-LIKE 1, MITOCHONDRIAL-RELATED"/>
    <property type="match status" value="1"/>
</dbReference>
<dbReference type="InterPro" id="IPR013328">
    <property type="entry name" value="6PGD_dom2"/>
</dbReference>
<dbReference type="InterPro" id="IPR015815">
    <property type="entry name" value="HIBADH-related"/>
</dbReference>
<evidence type="ECO:0000256" key="3">
    <source>
        <dbReference type="ARBA" id="ARBA00023027"/>
    </source>
</evidence>
<organism evidence="6 7">
    <name type="scientific">Actinopolymorpha cephalotaxi</name>
    <dbReference type="NCBI Taxonomy" id="504797"/>
    <lineage>
        <taxon>Bacteria</taxon>
        <taxon>Bacillati</taxon>
        <taxon>Actinomycetota</taxon>
        <taxon>Actinomycetes</taxon>
        <taxon>Propionibacteriales</taxon>
        <taxon>Actinopolymorphaceae</taxon>
        <taxon>Actinopolymorpha</taxon>
    </lineage>
</organism>
<dbReference type="InterPro" id="IPR008927">
    <property type="entry name" value="6-PGluconate_DH-like_C_sf"/>
</dbReference>
<dbReference type="Proteomes" id="UP000533017">
    <property type="component" value="Unassembled WGS sequence"/>
</dbReference>
<dbReference type="InterPro" id="IPR036291">
    <property type="entry name" value="NAD(P)-bd_dom_sf"/>
</dbReference>
<evidence type="ECO:0000313" key="7">
    <source>
        <dbReference type="Proteomes" id="UP000533017"/>
    </source>
</evidence>
<dbReference type="EC" id="1.1.1.31" evidence="6"/>
<comment type="caution">
    <text evidence="6">The sequence shown here is derived from an EMBL/GenBank/DDBJ whole genome shotgun (WGS) entry which is preliminary data.</text>
</comment>
<keyword evidence="3" id="KW-0520">NAD</keyword>
<dbReference type="SUPFAM" id="SSF51735">
    <property type="entry name" value="NAD(P)-binding Rossmann-fold domains"/>
    <property type="match status" value="1"/>
</dbReference>
<evidence type="ECO:0000259" key="5">
    <source>
        <dbReference type="Pfam" id="PF14833"/>
    </source>
</evidence>
<dbReference type="InterPro" id="IPR029154">
    <property type="entry name" value="HIBADH-like_NADP-bd"/>
</dbReference>
<dbReference type="Pfam" id="PF14833">
    <property type="entry name" value="NAD_binding_11"/>
    <property type="match status" value="1"/>
</dbReference>
<evidence type="ECO:0000256" key="2">
    <source>
        <dbReference type="ARBA" id="ARBA00023002"/>
    </source>
</evidence>
<gene>
    <name evidence="6" type="ORF">FHR37_003075</name>
</gene>
<evidence type="ECO:0000313" key="6">
    <source>
        <dbReference type="EMBL" id="NYH84224.1"/>
    </source>
</evidence>
<dbReference type="SUPFAM" id="SSF48179">
    <property type="entry name" value="6-phosphogluconate dehydrogenase C-terminal domain-like"/>
    <property type="match status" value="1"/>
</dbReference>
<keyword evidence="2 6" id="KW-0560">Oxidoreductase</keyword>
<dbReference type="Gene3D" id="1.10.1040.10">
    <property type="entry name" value="N-(1-d-carboxylethyl)-l-norvaline Dehydrogenase, domain 2"/>
    <property type="match status" value="1"/>
</dbReference>
<dbReference type="Gene3D" id="3.40.50.720">
    <property type="entry name" value="NAD(P)-binding Rossmann-like Domain"/>
    <property type="match status" value="1"/>
</dbReference>
<keyword evidence="7" id="KW-1185">Reference proteome</keyword>
<evidence type="ECO:0000256" key="1">
    <source>
        <dbReference type="ARBA" id="ARBA00009080"/>
    </source>
</evidence>
<dbReference type="PIRSF" id="PIRSF000103">
    <property type="entry name" value="HIBADH"/>
    <property type="match status" value="1"/>
</dbReference>
<comment type="similarity">
    <text evidence="1">Belongs to the HIBADH-related family.</text>
</comment>
<dbReference type="GO" id="GO:0008442">
    <property type="term" value="F:3-hydroxyisobutyrate dehydrogenase activity"/>
    <property type="evidence" value="ECO:0007669"/>
    <property type="project" value="UniProtKB-EC"/>
</dbReference>
<feature type="domain" description="6-phosphogluconate dehydrogenase NADP-binding" evidence="4">
    <location>
        <begin position="3"/>
        <end position="162"/>
    </location>
</feature>
<dbReference type="PANTHER" id="PTHR43060">
    <property type="entry name" value="3-HYDROXYISOBUTYRATE DEHYDROGENASE-LIKE 1, MITOCHONDRIAL-RELATED"/>
    <property type="match status" value="1"/>
</dbReference>